<dbReference type="CDD" id="cd05401">
    <property type="entry name" value="NT_GlnE_GlnD_like"/>
    <property type="match status" value="1"/>
</dbReference>
<dbReference type="InterPro" id="IPR014710">
    <property type="entry name" value="RmlC-like_jellyroll"/>
</dbReference>
<sequence length="613" mass="66290">MPQETTSIGAFLARYHPFDLLPAEALLGLEASGTTISVAAGDAVYEIGDKVDCLFVILAGEVDLLSPEGQIISHFRQGESFAARTLFRGGIAAQKAVACGDMRALCIPKAEFDALLAAHPGFSTFFDRLRPAQERPPIASMDTVNALISSPLSDIMTTDPVMVSPSATAREAAAIMGEKHISCLLVGEGGMLQGILTTGDLTGRLLAKGLGGNRPVSEIMTPAPFSLGPKALVLDAMMEMSGRSIGHLPITEDGKAVGILTKTNLIRRQSVSALFMISDIGRLSKLDDLATVVGRLPQLLAQLVGSGIEAYKIGHLITSIADALTRRLLTLAEQELGAAPIPWLWLACGSQGRREQTGVSDQDNCLILHDDYREDAHGAYFRDMARFVSDGLNACGYVYCPGDMMATNDKWRQPARVWRGYYQGWIAKPDPMAQMLSSVMFDLRPIAGDESLYEGMHRETLETARANSIFRAHLIANSLKHTPPLGLFRGFALIRSGEHKDTLDLKHSGIVPIVDLARVYALDAAIEPVNTRERLFLARDAGSVSRSGADDLIDAYDLIANIRLEHQARQVRDGRKVDNFMAPSTLSALERNHLKDAFGVVKTMQSALSARGA</sequence>
<evidence type="ECO:0000256" key="2">
    <source>
        <dbReference type="PROSITE-ProRule" id="PRU00703"/>
    </source>
</evidence>
<dbReference type="PROSITE" id="PS50042">
    <property type="entry name" value="CNMP_BINDING_3"/>
    <property type="match status" value="1"/>
</dbReference>
<dbReference type="Proteomes" id="UP000541109">
    <property type="component" value="Unassembled WGS sequence"/>
</dbReference>
<accession>A0A839AC20</accession>
<dbReference type="RefSeq" id="WP_182164336.1">
    <property type="nucleotide sequence ID" value="NZ_JACFXV010000048.1"/>
</dbReference>
<dbReference type="SMART" id="SM00100">
    <property type="entry name" value="cNMP"/>
    <property type="match status" value="1"/>
</dbReference>
<dbReference type="PANTHER" id="PTHR48108:SF31">
    <property type="entry name" value="CBS DOMAIN AND CYCLIC NUCLEOTIDE-REGULATED NUCLEOTIDYLTRANSFERASE"/>
    <property type="match status" value="1"/>
</dbReference>
<dbReference type="CDD" id="cd04587">
    <property type="entry name" value="CBS_pair_CAP-ED_NT_Pol-beta-like_DUF294_assoc"/>
    <property type="match status" value="1"/>
</dbReference>
<feature type="domain" description="CBS" evidence="4">
    <location>
        <begin position="220"/>
        <end position="276"/>
    </location>
</feature>
<dbReference type="InterPro" id="IPR005105">
    <property type="entry name" value="GlnD_Uridyltrans_N"/>
</dbReference>
<dbReference type="PANTHER" id="PTHR48108">
    <property type="entry name" value="CBS DOMAIN-CONTAINING PROTEIN CBSX2, CHLOROPLASTIC"/>
    <property type="match status" value="1"/>
</dbReference>
<dbReference type="SUPFAM" id="SSF54631">
    <property type="entry name" value="CBS-domain pair"/>
    <property type="match status" value="1"/>
</dbReference>
<dbReference type="GO" id="GO:0008773">
    <property type="term" value="F:[protein-PII] uridylyltransferase activity"/>
    <property type="evidence" value="ECO:0007669"/>
    <property type="project" value="InterPro"/>
</dbReference>
<proteinExistence type="predicted"/>
<protein>
    <submittedName>
        <fullName evidence="5">Cyclic nucleotide-binding/CBS domain-containing protein</fullName>
    </submittedName>
</protein>
<dbReference type="AlphaFoldDB" id="A0A839AC20"/>
<name>A0A839AC20_9HYPH</name>
<dbReference type="SMART" id="SM00116">
    <property type="entry name" value="CBS"/>
    <property type="match status" value="2"/>
</dbReference>
<dbReference type="Gene3D" id="2.60.120.10">
    <property type="entry name" value="Jelly Rolls"/>
    <property type="match status" value="1"/>
</dbReference>
<organism evidence="5 6">
    <name type="scientific">Stappia albiluteola</name>
    <dbReference type="NCBI Taxonomy" id="2758565"/>
    <lineage>
        <taxon>Bacteria</taxon>
        <taxon>Pseudomonadati</taxon>
        <taxon>Pseudomonadota</taxon>
        <taxon>Alphaproteobacteria</taxon>
        <taxon>Hyphomicrobiales</taxon>
        <taxon>Stappiaceae</taxon>
        <taxon>Stappia</taxon>
    </lineage>
</organism>
<evidence type="ECO:0000259" key="4">
    <source>
        <dbReference type="PROSITE" id="PS51371"/>
    </source>
</evidence>
<evidence type="ECO:0000313" key="5">
    <source>
        <dbReference type="EMBL" id="MBA5777183.1"/>
    </source>
</evidence>
<comment type="caution">
    <text evidence="5">The sequence shown here is derived from an EMBL/GenBank/DDBJ whole genome shotgun (WGS) entry which is preliminary data.</text>
</comment>
<dbReference type="InterPro" id="IPR018821">
    <property type="entry name" value="DUF294_put_nucleoTrafse_sb-bd"/>
</dbReference>
<dbReference type="InterPro" id="IPR018490">
    <property type="entry name" value="cNMP-bd_dom_sf"/>
</dbReference>
<keyword evidence="6" id="KW-1185">Reference proteome</keyword>
<feature type="domain" description="CBS" evidence="4">
    <location>
        <begin position="156"/>
        <end position="216"/>
    </location>
</feature>
<dbReference type="CDD" id="cd00038">
    <property type="entry name" value="CAP_ED"/>
    <property type="match status" value="1"/>
</dbReference>
<reference evidence="5 6" key="1">
    <citation type="submission" date="2020-07" db="EMBL/GenBank/DDBJ databases">
        <title>Stappia sp., F7233, whole genome shotgun sequencing project.</title>
        <authorList>
            <person name="Jiang S."/>
            <person name="Liu Z.W."/>
            <person name="Du Z.J."/>
        </authorList>
    </citation>
    <scope>NUCLEOTIDE SEQUENCE [LARGE SCALE GENOMIC DNA]</scope>
    <source>
        <strain evidence="5 6">F7233</strain>
    </source>
</reference>
<evidence type="ECO:0000256" key="1">
    <source>
        <dbReference type="ARBA" id="ARBA00022737"/>
    </source>
</evidence>
<dbReference type="PROSITE" id="PS51371">
    <property type="entry name" value="CBS"/>
    <property type="match status" value="2"/>
</dbReference>
<dbReference type="Pfam" id="PF10335">
    <property type="entry name" value="DUF294_C"/>
    <property type="match status" value="1"/>
</dbReference>
<dbReference type="Pfam" id="PF00571">
    <property type="entry name" value="CBS"/>
    <property type="match status" value="2"/>
</dbReference>
<keyword evidence="2" id="KW-0129">CBS domain</keyword>
<evidence type="ECO:0000259" key="3">
    <source>
        <dbReference type="PROSITE" id="PS50042"/>
    </source>
</evidence>
<dbReference type="InterPro" id="IPR046342">
    <property type="entry name" value="CBS_dom_sf"/>
</dbReference>
<evidence type="ECO:0000313" key="6">
    <source>
        <dbReference type="Proteomes" id="UP000541109"/>
    </source>
</evidence>
<dbReference type="InterPro" id="IPR000644">
    <property type="entry name" value="CBS_dom"/>
</dbReference>
<dbReference type="InterPro" id="IPR000595">
    <property type="entry name" value="cNMP-bd_dom"/>
</dbReference>
<keyword evidence="1" id="KW-0677">Repeat</keyword>
<dbReference type="Gene3D" id="3.10.580.10">
    <property type="entry name" value="CBS-domain"/>
    <property type="match status" value="1"/>
</dbReference>
<dbReference type="Pfam" id="PF00027">
    <property type="entry name" value="cNMP_binding"/>
    <property type="match status" value="1"/>
</dbReference>
<feature type="domain" description="Cyclic nucleotide-binding" evidence="3">
    <location>
        <begin position="17"/>
        <end position="116"/>
    </location>
</feature>
<dbReference type="Pfam" id="PF03445">
    <property type="entry name" value="DUF294"/>
    <property type="match status" value="1"/>
</dbReference>
<dbReference type="SUPFAM" id="SSF51206">
    <property type="entry name" value="cAMP-binding domain-like"/>
    <property type="match status" value="1"/>
</dbReference>
<gene>
    <name evidence="5" type="ORF">H2509_08595</name>
</gene>
<dbReference type="EMBL" id="JACFXV010000048">
    <property type="protein sequence ID" value="MBA5777183.1"/>
    <property type="molecule type" value="Genomic_DNA"/>
</dbReference>
<dbReference type="InterPro" id="IPR051462">
    <property type="entry name" value="CBS_domain-containing"/>
</dbReference>